<dbReference type="EMBL" id="DVJM01000036">
    <property type="protein sequence ID" value="HIS78188.1"/>
    <property type="molecule type" value="Genomic_DNA"/>
</dbReference>
<feature type="domain" description="SIS" evidence="1">
    <location>
        <begin position="199"/>
        <end position="339"/>
    </location>
</feature>
<reference evidence="2" key="2">
    <citation type="journal article" date="2021" name="PeerJ">
        <title>Extensive microbial diversity within the chicken gut microbiome revealed by metagenomics and culture.</title>
        <authorList>
            <person name="Gilroy R."/>
            <person name="Ravi A."/>
            <person name="Getino M."/>
            <person name="Pursley I."/>
            <person name="Horton D.L."/>
            <person name="Alikhan N.F."/>
            <person name="Baker D."/>
            <person name="Gharbi K."/>
            <person name="Hall N."/>
            <person name="Watson M."/>
            <person name="Adriaenssens E.M."/>
            <person name="Foster-Nyarko E."/>
            <person name="Jarju S."/>
            <person name="Secka A."/>
            <person name="Antonio M."/>
            <person name="Oren A."/>
            <person name="Chaudhuri R.R."/>
            <person name="La Ragione R."/>
            <person name="Hildebrand F."/>
            <person name="Pallen M.J."/>
        </authorList>
    </citation>
    <scope>NUCLEOTIDE SEQUENCE</scope>
    <source>
        <strain evidence="2">6086</strain>
    </source>
</reference>
<dbReference type="SUPFAM" id="SSF53697">
    <property type="entry name" value="SIS domain"/>
    <property type="match status" value="1"/>
</dbReference>
<feature type="domain" description="SIS" evidence="1">
    <location>
        <begin position="34"/>
        <end position="178"/>
    </location>
</feature>
<dbReference type="Pfam" id="PF01380">
    <property type="entry name" value="SIS"/>
    <property type="match status" value="1"/>
</dbReference>
<dbReference type="GO" id="GO:0097367">
    <property type="term" value="F:carbohydrate derivative binding"/>
    <property type="evidence" value="ECO:0007669"/>
    <property type="project" value="InterPro"/>
</dbReference>
<dbReference type="Gene3D" id="3.40.50.10490">
    <property type="entry name" value="Glucose-6-phosphate isomerase like protein, domain 1"/>
    <property type="match status" value="2"/>
</dbReference>
<dbReference type="PROSITE" id="PS51464">
    <property type="entry name" value="SIS"/>
    <property type="match status" value="2"/>
</dbReference>
<dbReference type="InterPro" id="IPR001347">
    <property type="entry name" value="SIS_dom"/>
</dbReference>
<evidence type="ECO:0000313" key="3">
    <source>
        <dbReference type="Proteomes" id="UP000824141"/>
    </source>
</evidence>
<gene>
    <name evidence="2" type="ORF">IAD03_02345</name>
</gene>
<dbReference type="InterPro" id="IPR046348">
    <property type="entry name" value="SIS_dom_sf"/>
</dbReference>
<name>A0A9D1K2J5_9FIRM</name>
<comment type="caution">
    <text evidence="2">The sequence shown here is derived from an EMBL/GenBank/DDBJ whole genome shotgun (WGS) entry which is preliminary data.</text>
</comment>
<reference evidence="2" key="1">
    <citation type="submission" date="2020-10" db="EMBL/GenBank/DDBJ databases">
        <authorList>
            <person name="Gilroy R."/>
        </authorList>
    </citation>
    <scope>NUCLEOTIDE SEQUENCE</scope>
    <source>
        <strain evidence="2">6086</strain>
    </source>
</reference>
<dbReference type="GO" id="GO:1901135">
    <property type="term" value="P:carbohydrate derivative metabolic process"/>
    <property type="evidence" value="ECO:0007669"/>
    <property type="project" value="InterPro"/>
</dbReference>
<accession>A0A9D1K2J5</accession>
<sequence length="348" mass="39343">MDKQTPYKSYGEIHEQYIQLRQTAQYIQSQKDAILHFFETGTEIVYLACGSSYWMSLSAKSTMRVRAKRKSYAIKAGDVLLNPDEFQSLFENPVFVCPSRSGSTSEVIEAIKILKNFYPNARLLSLVEYEHSALESVSDLCLRLPWANEQSVCQTRSFSCLYLANILIAGMLGGESILEEQVQRYLSLAPQYYERDIPVLKSIVEQEKMDKLICLGSGTQYGVCIEGAYIVIEVAEYASQYFQMLEYRHGPIVLTDASTLVFMVSSRQSKPYEGKVISEITRAHGKVYLVSTQANPDASHTFLVEEEFCDEIVALHFVFCLQSIAYRTAVHLGRNPDCPGSLTPFIEL</sequence>
<evidence type="ECO:0000313" key="2">
    <source>
        <dbReference type="EMBL" id="HIS78188.1"/>
    </source>
</evidence>
<proteinExistence type="predicted"/>
<dbReference type="PANTHER" id="PTHR10937:SF4">
    <property type="entry name" value="GLUCOSAMINE-6-PHOSPHATE DEAMINASE"/>
    <property type="match status" value="1"/>
</dbReference>
<organism evidence="2 3">
    <name type="scientific">Candidatus Caccousia stercoris</name>
    <dbReference type="NCBI Taxonomy" id="2840723"/>
    <lineage>
        <taxon>Bacteria</taxon>
        <taxon>Bacillati</taxon>
        <taxon>Bacillota</taxon>
        <taxon>Clostridia</taxon>
        <taxon>Eubacteriales</taxon>
        <taxon>Oscillospiraceae</taxon>
        <taxon>Oscillospiraceae incertae sedis</taxon>
        <taxon>Candidatus Caccousia</taxon>
    </lineage>
</organism>
<dbReference type="PANTHER" id="PTHR10937">
    <property type="entry name" value="GLUCOSAMINE--FRUCTOSE-6-PHOSPHATE AMINOTRANSFERASE, ISOMERIZING"/>
    <property type="match status" value="1"/>
</dbReference>
<dbReference type="AlphaFoldDB" id="A0A9D1K2J5"/>
<dbReference type="Proteomes" id="UP000824141">
    <property type="component" value="Unassembled WGS sequence"/>
</dbReference>
<evidence type="ECO:0000259" key="1">
    <source>
        <dbReference type="PROSITE" id="PS51464"/>
    </source>
</evidence>
<protein>
    <submittedName>
        <fullName evidence="2">SIS domain-containing protein</fullName>
    </submittedName>
</protein>